<comment type="catalytic activity">
    <reaction evidence="7">
        <text>glyoxylate + L-alanine = glycine + pyruvate</text>
        <dbReference type="Rhea" id="RHEA:24248"/>
        <dbReference type="ChEBI" id="CHEBI:15361"/>
        <dbReference type="ChEBI" id="CHEBI:36655"/>
        <dbReference type="ChEBI" id="CHEBI:57305"/>
        <dbReference type="ChEBI" id="CHEBI:57972"/>
        <dbReference type="EC" id="2.6.1.44"/>
    </reaction>
</comment>
<proteinExistence type="inferred from homology"/>
<keyword evidence="4 7" id="KW-0663">Pyridoxal phosphate</keyword>
<protein>
    <recommendedName>
        <fullName evidence="7">Alanine--glyoxylate aminotransferase</fullName>
        <ecNumber evidence="7">2.6.1.44</ecNumber>
    </recommendedName>
</protein>
<dbReference type="WBParaSite" id="PSAMB.scaffold8157size6550.g31049.t1">
    <property type="protein sequence ID" value="PSAMB.scaffold8157size6550.g31049.t1"/>
    <property type="gene ID" value="PSAMB.scaffold8157size6550.g31049"/>
</dbReference>
<dbReference type="HAMAP" id="MF_01376">
    <property type="entry name" value="PhnW_aminotrans_5"/>
    <property type="match status" value="1"/>
</dbReference>
<dbReference type="SUPFAM" id="SSF53383">
    <property type="entry name" value="PLP-dependent transferases"/>
    <property type="match status" value="1"/>
</dbReference>
<keyword evidence="2" id="KW-0032">Aminotransferase</keyword>
<comment type="catalytic activity">
    <reaction evidence="6">
        <text>(2-aminoethyl)phosphonate + pyruvate = phosphonoacetaldehyde + L-alanine</text>
        <dbReference type="Rhea" id="RHEA:17021"/>
        <dbReference type="ChEBI" id="CHEBI:15361"/>
        <dbReference type="ChEBI" id="CHEBI:57418"/>
        <dbReference type="ChEBI" id="CHEBI:57972"/>
        <dbReference type="ChEBI" id="CHEBI:58383"/>
        <dbReference type="EC" id="2.6.1.37"/>
    </reaction>
</comment>
<evidence type="ECO:0000259" key="10">
    <source>
        <dbReference type="Pfam" id="PF00266"/>
    </source>
</evidence>
<organism evidence="11 12">
    <name type="scientific">Plectus sambesii</name>
    <dbReference type="NCBI Taxonomy" id="2011161"/>
    <lineage>
        <taxon>Eukaryota</taxon>
        <taxon>Metazoa</taxon>
        <taxon>Ecdysozoa</taxon>
        <taxon>Nematoda</taxon>
        <taxon>Chromadorea</taxon>
        <taxon>Plectida</taxon>
        <taxon>Plectina</taxon>
        <taxon>Plectoidea</taxon>
        <taxon>Plectidae</taxon>
        <taxon>Plectus</taxon>
    </lineage>
</organism>
<dbReference type="Gene3D" id="3.90.1150.10">
    <property type="entry name" value="Aspartate Aminotransferase, domain 1"/>
    <property type="match status" value="1"/>
</dbReference>
<comment type="similarity">
    <text evidence="7">Belongs to the class-V pyridoxal-phosphate-dependent aminotransferase family.</text>
</comment>
<dbReference type="NCBIfam" id="TIGR03301">
    <property type="entry name" value="PhnW-AepZ"/>
    <property type="match status" value="1"/>
</dbReference>
<evidence type="ECO:0000256" key="2">
    <source>
        <dbReference type="ARBA" id="ARBA00022576"/>
    </source>
</evidence>
<dbReference type="InterPro" id="IPR024169">
    <property type="entry name" value="SP_NH2Trfase/AEP_transaminase"/>
</dbReference>
<keyword evidence="5" id="KW-0670">Pyruvate</keyword>
<dbReference type="PANTHER" id="PTHR42778">
    <property type="entry name" value="2-AMINOETHYLPHOSPHONATE--PYRUVATE TRANSAMINASE"/>
    <property type="match status" value="1"/>
</dbReference>
<dbReference type="NCBIfam" id="NF010006">
    <property type="entry name" value="PRK13479.1"/>
    <property type="match status" value="1"/>
</dbReference>
<dbReference type="Pfam" id="PF00266">
    <property type="entry name" value="Aminotran_5"/>
    <property type="match status" value="1"/>
</dbReference>
<dbReference type="Gene3D" id="3.40.640.10">
    <property type="entry name" value="Type I PLP-dependent aspartate aminotransferase-like (Major domain)"/>
    <property type="match status" value="1"/>
</dbReference>
<evidence type="ECO:0000256" key="5">
    <source>
        <dbReference type="ARBA" id="ARBA00023317"/>
    </source>
</evidence>
<sequence length="365" mass="40193">FTPGPLNTSKTVKEAMLSDVGSRDVSFINITANIRRSLLTIADADSTVFTAILLQGSGTYAIEAVFANALGRQNGKALIISNGAYGDRMAAICKQGAYNYRMIRVDETEPFDLVAIEKELREGGYTLVAAVHCETSTGQFNLIEELASLVSRASDAKFFVDAMSSFGAVPISLKDTRIDFLVSSANKCLQGVPGFAFVLAKISTLESYKGRCTSWSLDLVAQYEALEKSGQFRCTPPTHTMLAFQQALTEHAEEGGVAGRQRRYTENNRVISEGMRRLGFRTLLHDQSPYIITSFVYPKDDHFDFEDFYGRLSKCGQVIYPGKVSSADCFRLGNIGDLWPADCQKLVDHIKDALHDMGVHVPIVY</sequence>
<reference evidence="12" key="1">
    <citation type="submission" date="2022-11" db="UniProtKB">
        <authorList>
            <consortium name="WormBaseParasite"/>
        </authorList>
    </citation>
    <scope>IDENTIFICATION</scope>
</reference>
<feature type="binding site" evidence="8">
    <location>
        <position position="331"/>
    </location>
    <ligand>
        <name>substrate</name>
    </ligand>
</feature>
<dbReference type="AlphaFoldDB" id="A0A914XG97"/>
<dbReference type="Proteomes" id="UP000887566">
    <property type="component" value="Unplaced"/>
</dbReference>
<dbReference type="PANTHER" id="PTHR42778:SF1">
    <property type="entry name" value="2-AMINOETHYLPHOSPHONATE--PYRUVATE TRANSAMINASE"/>
    <property type="match status" value="1"/>
</dbReference>
<name>A0A914XG97_9BILA</name>
<dbReference type="InterPro" id="IPR015422">
    <property type="entry name" value="PyrdxlP-dep_Trfase_small"/>
</dbReference>
<keyword evidence="11" id="KW-1185">Reference proteome</keyword>
<feature type="domain" description="Aminotransferase class V" evidence="10">
    <location>
        <begin position="25"/>
        <end position="300"/>
    </location>
</feature>
<evidence type="ECO:0000256" key="8">
    <source>
        <dbReference type="PIRSR" id="PIRSR000524-1"/>
    </source>
</evidence>
<dbReference type="GO" id="GO:0019700">
    <property type="term" value="P:organic phosphonate catabolic process"/>
    <property type="evidence" value="ECO:0007669"/>
    <property type="project" value="InterPro"/>
</dbReference>
<dbReference type="InterPro" id="IPR015421">
    <property type="entry name" value="PyrdxlP-dep_Trfase_major"/>
</dbReference>
<dbReference type="GO" id="GO:0047304">
    <property type="term" value="F:2-aminoethylphosphonate-pyruvate transaminase activity"/>
    <property type="evidence" value="ECO:0007669"/>
    <property type="project" value="UniProtKB-EC"/>
</dbReference>
<evidence type="ECO:0000256" key="3">
    <source>
        <dbReference type="ARBA" id="ARBA00022679"/>
    </source>
</evidence>
<dbReference type="InterPro" id="IPR012703">
    <property type="entry name" value="NH2EtPonate_pyrv_transaminase"/>
</dbReference>
<evidence type="ECO:0000256" key="1">
    <source>
        <dbReference type="ARBA" id="ARBA00001933"/>
    </source>
</evidence>
<evidence type="ECO:0000313" key="12">
    <source>
        <dbReference type="WBParaSite" id="PSAMB.scaffold8157size6550.g31049.t1"/>
    </source>
</evidence>
<evidence type="ECO:0000313" key="11">
    <source>
        <dbReference type="Proteomes" id="UP000887566"/>
    </source>
</evidence>
<dbReference type="NCBIfam" id="TIGR02326">
    <property type="entry name" value="transamin_PhnW"/>
    <property type="match status" value="1"/>
</dbReference>
<feature type="modified residue" description="N6-(pyridoxal phosphate)lysine" evidence="9">
    <location>
        <position position="187"/>
    </location>
</feature>
<dbReference type="InterPro" id="IPR000192">
    <property type="entry name" value="Aminotrans_V_dom"/>
</dbReference>
<comment type="cofactor">
    <cofactor evidence="1 7 9">
        <name>pyridoxal 5'-phosphate</name>
        <dbReference type="ChEBI" id="CHEBI:597326"/>
    </cofactor>
</comment>
<dbReference type="InterPro" id="IPR015424">
    <property type="entry name" value="PyrdxlP-dep_Trfase"/>
</dbReference>
<dbReference type="PIRSF" id="PIRSF000524">
    <property type="entry name" value="SPT"/>
    <property type="match status" value="1"/>
</dbReference>
<evidence type="ECO:0000256" key="6">
    <source>
        <dbReference type="ARBA" id="ARBA00049460"/>
    </source>
</evidence>
<evidence type="ECO:0000256" key="7">
    <source>
        <dbReference type="PIRNR" id="PIRNR000524"/>
    </source>
</evidence>
<dbReference type="GO" id="GO:0008453">
    <property type="term" value="F:alanine-glyoxylate transaminase activity"/>
    <property type="evidence" value="ECO:0007669"/>
    <property type="project" value="UniProtKB-EC"/>
</dbReference>
<accession>A0A914XG97</accession>
<evidence type="ECO:0000256" key="4">
    <source>
        <dbReference type="ARBA" id="ARBA00022898"/>
    </source>
</evidence>
<evidence type="ECO:0000256" key="9">
    <source>
        <dbReference type="PIRSR" id="PIRSR000524-50"/>
    </source>
</evidence>
<dbReference type="EC" id="2.6.1.44" evidence="7"/>
<keyword evidence="3" id="KW-0808">Transferase</keyword>